<accession>A0A7J0DFZ0</accession>
<dbReference type="Proteomes" id="UP000585474">
    <property type="component" value="Unassembled WGS sequence"/>
</dbReference>
<reference evidence="2" key="1">
    <citation type="submission" date="2019-07" db="EMBL/GenBank/DDBJ databases">
        <title>De Novo Assembly of kiwifruit Actinidia rufa.</title>
        <authorList>
            <person name="Sugita-Konishi S."/>
            <person name="Sato K."/>
            <person name="Mori E."/>
            <person name="Abe Y."/>
            <person name="Kisaki G."/>
            <person name="Hamano K."/>
            <person name="Suezawa K."/>
            <person name="Otani M."/>
            <person name="Fukuda T."/>
            <person name="Manabe T."/>
            <person name="Gomi K."/>
            <person name="Tabuchi M."/>
            <person name="Akimitsu K."/>
            <person name="Kataoka I."/>
        </authorList>
    </citation>
    <scope>NUCLEOTIDE SEQUENCE [LARGE SCALE GENOMIC DNA]</scope>
    <source>
        <strain evidence="2">cv. Fuchu</strain>
    </source>
</reference>
<gene>
    <name evidence="1" type="ORF">Acr_00g0033760</name>
</gene>
<dbReference type="GO" id="GO:0004177">
    <property type="term" value="F:aminopeptidase activity"/>
    <property type="evidence" value="ECO:0007669"/>
    <property type="project" value="UniProtKB-KW"/>
</dbReference>
<dbReference type="AlphaFoldDB" id="A0A7J0DFZ0"/>
<dbReference type="PANTHER" id="PTHR33645:SF11">
    <property type="entry name" value="AMINOPEPTIDASE (DUF3754)"/>
    <property type="match status" value="1"/>
</dbReference>
<evidence type="ECO:0000313" key="2">
    <source>
        <dbReference type="Proteomes" id="UP000585474"/>
    </source>
</evidence>
<keyword evidence="2" id="KW-1185">Reference proteome</keyword>
<evidence type="ECO:0000313" key="1">
    <source>
        <dbReference type="EMBL" id="GFS34392.1"/>
    </source>
</evidence>
<proteinExistence type="predicted"/>
<organism evidence="1 2">
    <name type="scientific">Actinidia rufa</name>
    <dbReference type="NCBI Taxonomy" id="165716"/>
    <lineage>
        <taxon>Eukaryota</taxon>
        <taxon>Viridiplantae</taxon>
        <taxon>Streptophyta</taxon>
        <taxon>Embryophyta</taxon>
        <taxon>Tracheophyta</taxon>
        <taxon>Spermatophyta</taxon>
        <taxon>Magnoliopsida</taxon>
        <taxon>eudicotyledons</taxon>
        <taxon>Gunneridae</taxon>
        <taxon>Pentapetalae</taxon>
        <taxon>asterids</taxon>
        <taxon>Ericales</taxon>
        <taxon>Actinidiaceae</taxon>
        <taxon>Actinidia</taxon>
    </lineage>
</organism>
<dbReference type="EMBL" id="BJWL01000211">
    <property type="protein sequence ID" value="GFS34392.1"/>
    <property type="molecule type" value="Genomic_DNA"/>
</dbReference>
<sequence length="272" mass="31261">MRLNNSAGLLVSDCSKFDPSHVVVVMEWLSRYIIFCCGIGIDRTADYFFMEKVDMLIARLWVRKSFGQKVKCTAQERSEKDDEISVETYQDDLYVEWIRLEKMKLSFHNLLGQITIQEPIFDRMIVVYRRANTNANTERGIFVKHFKNIPMADMEIVLVAMSFSASGTYIGFFHNLTVQVKEVISPFSILMEQGKATRQDIDLCAEELIKEEFGESCNFDVDDAVKKLQKLAIVDQDTIGRYYYVGLKRANEIIGTTTEELVLKPKQSTSVP</sequence>
<protein>
    <submittedName>
        <fullName evidence="1">Aminopeptidase</fullName>
    </submittedName>
</protein>
<name>A0A7J0DFZ0_9ERIC</name>
<dbReference type="PANTHER" id="PTHR33645">
    <property type="entry name" value="AMINOPEPTIDASE (DUF3754)"/>
    <property type="match status" value="1"/>
</dbReference>
<keyword evidence="1" id="KW-0645">Protease</keyword>
<dbReference type="OrthoDB" id="2020015at2759"/>
<comment type="caution">
    <text evidence="1">The sequence shown here is derived from an EMBL/GenBank/DDBJ whole genome shotgun (WGS) entry which is preliminary data.</text>
</comment>
<keyword evidence="1" id="KW-0031">Aminopeptidase</keyword>
<keyword evidence="1" id="KW-0378">Hydrolase</keyword>